<dbReference type="AlphaFoldDB" id="E0NPV5"/>
<feature type="domain" description="Phospholipid/glycerol acyltransferase" evidence="7">
    <location>
        <begin position="874"/>
        <end position="983"/>
    </location>
</feature>
<dbReference type="InterPro" id="IPR004869">
    <property type="entry name" value="MMPL_dom"/>
</dbReference>
<keyword evidence="5 6" id="KW-0472">Membrane</keyword>
<dbReference type="Gene3D" id="1.20.1640.10">
    <property type="entry name" value="Multidrug efflux transporter AcrB transmembrane domain"/>
    <property type="match status" value="2"/>
</dbReference>
<organism evidence="8 9">
    <name type="scientific">Hoylesella marshii DSM 16973 = JCM 13450</name>
    <dbReference type="NCBI Taxonomy" id="862515"/>
    <lineage>
        <taxon>Bacteria</taxon>
        <taxon>Pseudomonadati</taxon>
        <taxon>Bacteroidota</taxon>
        <taxon>Bacteroidia</taxon>
        <taxon>Bacteroidales</taxon>
        <taxon>Prevotellaceae</taxon>
        <taxon>Hoylesella</taxon>
    </lineage>
</organism>
<proteinExistence type="predicted"/>
<keyword evidence="4 6" id="KW-1133">Transmembrane helix</keyword>
<dbReference type="GO" id="GO:0005886">
    <property type="term" value="C:plasma membrane"/>
    <property type="evidence" value="ECO:0007669"/>
    <property type="project" value="UniProtKB-SubCell"/>
</dbReference>
<evidence type="ECO:0000256" key="4">
    <source>
        <dbReference type="ARBA" id="ARBA00022989"/>
    </source>
</evidence>
<dbReference type="InterPro" id="IPR002123">
    <property type="entry name" value="Plipid/glycerol_acylTrfase"/>
</dbReference>
<dbReference type="InterPro" id="IPR050545">
    <property type="entry name" value="Mycobact_MmpL"/>
</dbReference>
<feature type="transmembrane region" description="Helical" evidence="6">
    <location>
        <begin position="436"/>
        <end position="453"/>
    </location>
</feature>
<dbReference type="SUPFAM" id="SSF82866">
    <property type="entry name" value="Multidrug efflux transporter AcrB transmembrane domain"/>
    <property type="match status" value="2"/>
</dbReference>
<evidence type="ECO:0000256" key="1">
    <source>
        <dbReference type="ARBA" id="ARBA00004651"/>
    </source>
</evidence>
<evidence type="ECO:0000256" key="2">
    <source>
        <dbReference type="ARBA" id="ARBA00022475"/>
    </source>
</evidence>
<dbReference type="SMART" id="SM00563">
    <property type="entry name" value="PlsC"/>
    <property type="match status" value="1"/>
</dbReference>
<feature type="transmembrane region" description="Helical" evidence="6">
    <location>
        <begin position="292"/>
        <end position="312"/>
    </location>
</feature>
<evidence type="ECO:0000313" key="8">
    <source>
        <dbReference type="EMBL" id="EFM02831.1"/>
    </source>
</evidence>
<dbReference type="eggNOG" id="COG0204">
    <property type="taxonomic scope" value="Bacteria"/>
</dbReference>
<feature type="transmembrane region" description="Helical" evidence="6">
    <location>
        <begin position="641"/>
        <end position="658"/>
    </location>
</feature>
<evidence type="ECO:0000313" key="9">
    <source>
        <dbReference type="Proteomes" id="UP000004394"/>
    </source>
</evidence>
<protein>
    <submittedName>
        <fullName evidence="8">Acyltransferase</fullName>
    </submittedName>
</protein>
<dbReference type="RefSeq" id="WP_006947894.1">
    <property type="nucleotide sequence ID" value="NZ_GL397214.1"/>
</dbReference>
<name>E0NPV5_9BACT</name>
<feature type="transmembrane region" description="Helical" evidence="6">
    <location>
        <begin position="806"/>
        <end position="827"/>
    </location>
</feature>
<keyword evidence="3 6" id="KW-0812">Transmembrane</keyword>
<feature type="transmembrane region" description="Helical" evidence="6">
    <location>
        <begin position="360"/>
        <end position="380"/>
    </location>
</feature>
<evidence type="ECO:0000256" key="3">
    <source>
        <dbReference type="ARBA" id="ARBA00022692"/>
    </source>
</evidence>
<dbReference type="eggNOG" id="COG4258">
    <property type="taxonomic scope" value="Bacteria"/>
</dbReference>
<evidence type="ECO:0000256" key="6">
    <source>
        <dbReference type="SAM" id="Phobius"/>
    </source>
</evidence>
<feature type="transmembrane region" description="Helical" evidence="6">
    <location>
        <begin position="733"/>
        <end position="750"/>
    </location>
</feature>
<keyword evidence="8" id="KW-0012">Acyltransferase</keyword>
<dbReference type="BioCyc" id="PMAR862515-HMP:GMOO-212-MONOMER"/>
<evidence type="ECO:0000259" key="7">
    <source>
        <dbReference type="SMART" id="SM00563"/>
    </source>
</evidence>
<dbReference type="STRING" id="862515.HMPREF0658_0206"/>
<accession>E0NPV5</accession>
<dbReference type="EMBL" id="AEEI01000008">
    <property type="protein sequence ID" value="EFM02831.1"/>
    <property type="molecule type" value="Genomic_DNA"/>
</dbReference>
<keyword evidence="8" id="KW-0808">Transferase</keyword>
<dbReference type="SUPFAM" id="SSF69593">
    <property type="entry name" value="Glycerol-3-phosphate (1)-acyltransferase"/>
    <property type="match status" value="1"/>
</dbReference>
<dbReference type="GO" id="GO:0016746">
    <property type="term" value="F:acyltransferase activity"/>
    <property type="evidence" value="ECO:0007669"/>
    <property type="project" value="UniProtKB-KW"/>
</dbReference>
<feature type="transmembrane region" description="Helical" evidence="6">
    <location>
        <begin position="665"/>
        <end position="685"/>
    </location>
</feature>
<sequence>MTKFLLRLYDYLHARKGLCGVLLVGIVTVSAAMAMRLQFNEDIGDFLPDNDVYRKSMAVYQKLNAADRIFVVLQMKDTSQINTDRLTEAAAAFQKQADKQSWTITAQIDYDKLLNVASFVYRNAPLFLTDAEFSRMEQLMTPDSIAAAMQRNKEMLLFPTGNLLSQNVERDPLGLFLPIAERLQTGNAAMKYELNDGYIFSPDGKRAIIMIDSPYGASETAKNTKLIERIDSIASVIGQSMTDVQILTTGAPVIAVQNAEQIKTDGLWTVSIAIILIVSLLFYSLRSWRHILLIVVAIAFGWLLALAGMSLIHRQVSIIVLGIASIIIGIAVNYPLHFVAHLSHRPSPRDTLRDLIEPLVIGNVTTVGAFCALIPLNSVALRDLGIFAAFMLVGTILFVTVFLPHLCHIRTKAKANGEECAEDADEYTPVYPRNKWIITAFVGLTLLLGYFSMSTAFDTNMQNINYLSADQRHLLADLAVMRNEQAGTTQVYMANEGTTPDQALEQSEADGADAFITSRREQQRRIDRWNAFLTRHQTLFRQTLPQEAARNGFSTDAFADFYSMLQTPFHPHDIRFFAPLIDNGIGTRIIGNTAVHIKNIPNAEVPQLIDRYGNADGSRWAFDVKSMNSTIASSLSDNFNYIGWACGLIVFIFLWLSFGKIEHALIAFLPMAVSWIWILGTMHILGMSFNLVNIILATFIFGQGDDYSIFMTEGLLYEHTHHRRMLASYKRSIFLSATIMFIGMGTLVIARHPALSSLGEITIVGMATVVAMTYLLPPVVFGWLYAYKDGSPRPFPITVRRLVVTAFDAIVYLGQILYGLLLSIYLFKIRRKTPARTLTLHRQMYHLFRYDIHHIAGVKTTLLNPEKEDFARPAIIICNHKSLLDPVCLMALSPRILIVTGTKVWHNPVVHRILCFADFISMDNGIDSIVEQCGKHVAQGYSIAIFPEGERVTGDDIGRFHNGAFLLAKLLHVDLLPVYLHGLKDLMPLHSPVCNSGRMTIQIGKRISPEEQQSMGDSLLDIKKTIHRQFTETYRETDVWLNP</sequence>
<dbReference type="Pfam" id="PF01553">
    <property type="entry name" value="Acyltransferase"/>
    <property type="match status" value="1"/>
</dbReference>
<comment type="caution">
    <text evidence="8">The sequence shown here is derived from an EMBL/GenBank/DDBJ whole genome shotgun (WGS) entry which is preliminary data.</text>
</comment>
<dbReference type="HOGENOM" id="CLU_003055_0_0_10"/>
<gene>
    <name evidence="8" type="ORF">HMPREF0658_0206</name>
</gene>
<dbReference type="Proteomes" id="UP000004394">
    <property type="component" value="Unassembled WGS sequence"/>
</dbReference>
<feature type="transmembrane region" description="Helical" evidence="6">
    <location>
        <begin position="386"/>
        <end position="406"/>
    </location>
</feature>
<dbReference type="PANTHER" id="PTHR33406">
    <property type="entry name" value="MEMBRANE PROTEIN MJ1562-RELATED"/>
    <property type="match status" value="1"/>
</dbReference>
<feature type="transmembrane region" description="Helical" evidence="6">
    <location>
        <begin position="762"/>
        <end position="786"/>
    </location>
</feature>
<comment type="subcellular location">
    <subcellularLocation>
        <location evidence="1">Cell membrane</location>
        <topology evidence="1">Multi-pass membrane protein</topology>
    </subcellularLocation>
</comment>
<dbReference type="CDD" id="cd07989">
    <property type="entry name" value="LPLAT_AGPAT-like"/>
    <property type="match status" value="1"/>
</dbReference>
<evidence type="ECO:0000256" key="5">
    <source>
        <dbReference type="ARBA" id="ARBA00023136"/>
    </source>
</evidence>
<feature type="transmembrane region" description="Helical" evidence="6">
    <location>
        <begin position="266"/>
        <end position="285"/>
    </location>
</feature>
<reference evidence="8" key="1">
    <citation type="submission" date="2010-07" db="EMBL/GenBank/DDBJ databases">
        <authorList>
            <person name="Muzny D."/>
            <person name="Qin X."/>
            <person name="Deng J."/>
            <person name="Jiang H."/>
            <person name="Liu Y."/>
            <person name="Qu J."/>
            <person name="Song X.-Z."/>
            <person name="Zhang L."/>
            <person name="Thornton R."/>
            <person name="Coyle M."/>
            <person name="Francisco L."/>
            <person name="Jackson L."/>
            <person name="Javaid M."/>
            <person name="Korchina V."/>
            <person name="Kovar C."/>
            <person name="Mata R."/>
            <person name="Mathew T."/>
            <person name="Ngo R."/>
            <person name="Nguyen L."/>
            <person name="Nguyen N."/>
            <person name="Okwuonu G."/>
            <person name="Ongeri F."/>
            <person name="Pham C."/>
            <person name="Simmons D."/>
            <person name="Wilczek-Boney K."/>
            <person name="Hale W."/>
            <person name="Jakkamsetti A."/>
            <person name="Pham P."/>
            <person name="Ruth R."/>
            <person name="San Lucas F."/>
            <person name="Warren J."/>
            <person name="Zhang J."/>
            <person name="Zhao Z."/>
            <person name="Zhou C."/>
            <person name="Zhu D."/>
            <person name="Lee S."/>
            <person name="Bess C."/>
            <person name="Blankenburg K."/>
            <person name="Forbes L."/>
            <person name="Fu Q."/>
            <person name="Gubbala S."/>
            <person name="Hirani K."/>
            <person name="Jayaseelan J.C."/>
            <person name="Lara F."/>
            <person name="Munidasa M."/>
            <person name="Palculict T."/>
            <person name="Patil S."/>
            <person name="Pu L.-L."/>
            <person name="Saada N."/>
            <person name="Tang L."/>
            <person name="Weissenberger G."/>
            <person name="Zhu Y."/>
            <person name="Hemphill L."/>
            <person name="Shang Y."/>
            <person name="Youmans B."/>
            <person name="Ayvaz T."/>
            <person name="Ross M."/>
            <person name="Santibanez J."/>
            <person name="Aqrawi P."/>
            <person name="Gross S."/>
            <person name="Joshi V."/>
            <person name="Fowler G."/>
            <person name="Nazareth L."/>
            <person name="Reid J."/>
            <person name="Worley K."/>
            <person name="Petrosino J."/>
            <person name="Highlander S."/>
            <person name="Gibbs R."/>
        </authorList>
    </citation>
    <scope>NUCLEOTIDE SEQUENCE [LARGE SCALE GENOMIC DNA]</scope>
    <source>
        <strain evidence="8">DSM 16973</strain>
    </source>
</reference>
<keyword evidence="9" id="KW-1185">Reference proteome</keyword>
<dbReference type="PANTHER" id="PTHR33406:SF13">
    <property type="entry name" value="MEMBRANE PROTEIN YDFJ"/>
    <property type="match status" value="1"/>
</dbReference>
<dbReference type="Pfam" id="PF03176">
    <property type="entry name" value="MMPL"/>
    <property type="match status" value="2"/>
</dbReference>
<keyword evidence="2" id="KW-1003">Cell membrane</keyword>
<feature type="transmembrane region" description="Helical" evidence="6">
    <location>
        <begin position="318"/>
        <end position="339"/>
    </location>
</feature>